<evidence type="ECO:0000256" key="1">
    <source>
        <dbReference type="SAM" id="Coils"/>
    </source>
</evidence>
<proteinExistence type="predicted"/>
<sequence length="350" mass="41874">MDEIDIYKNISLKDCQQLIYKYVSNKYSIFDNTKEIIKYSEIIEKKIMSDFNGDIDNFKDQMKNKSNNIKKEISNKNKEIANIQNEKNIHVKKCDVINESIETKTNELNELTNLNDPDEKIQNLKNNLEQLKEKQFEIHKIIMEHDTTINLLNNERDNLINALNKSNEIKDKYKKLVASNNDMINDIIYGKYGLIEKSEYANFDIDKLLPIKNNILKYHSEFVYAEFILVKENHLKIRYTYQKSPIDYVAKPFKMKEYFIKDGPLFEKYLKMYKSKFDYEKNTTNKYKNSDESYDYIPPTNFKVVLENSEYESEMIEYDKIMGEKIKFSERHKNHEDYLKIKELINELSA</sequence>
<dbReference type="EMBL" id="MN739879">
    <property type="protein sequence ID" value="QHT75520.1"/>
    <property type="molecule type" value="Genomic_DNA"/>
</dbReference>
<evidence type="ECO:0000313" key="2">
    <source>
        <dbReference type="EMBL" id="QHT75520.1"/>
    </source>
</evidence>
<organism evidence="2">
    <name type="scientific">viral metagenome</name>
    <dbReference type="NCBI Taxonomy" id="1070528"/>
    <lineage>
        <taxon>unclassified sequences</taxon>
        <taxon>metagenomes</taxon>
        <taxon>organismal metagenomes</taxon>
    </lineage>
</organism>
<reference evidence="2" key="1">
    <citation type="journal article" date="2020" name="Nature">
        <title>Giant virus diversity and host interactions through global metagenomics.</title>
        <authorList>
            <person name="Schulz F."/>
            <person name="Roux S."/>
            <person name="Paez-Espino D."/>
            <person name="Jungbluth S."/>
            <person name="Walsh D.A."/>
            <person name="Denef V.J."/>
            <person name="McMahon K.D."/>
            <person name="Konstantinidis K.T."/>
            <person name="Eloe-Fadrosh E.A."/>
            <person name="Kyrpides N.C."/>
            <person name="Woyke T."/>
        </authorList>
    </citation>
    <scope>NUCLEOTIDE SEQUENCE</scope>
    <source>
        <strain evidence="2">GVMAG-M-3300023179-71</strain>
    </source>
</reference>
<accession>A0A6C0H567</accession>
<name>A0A6C0H567_9ZZZZ</name>
<dbReference type="AlphaFoldDB" id="A0A6C0H567"/>
<feature type="coiled-coil region" evidence="1">
    <location>
        <begin position="55"/>
        <end position="172"/>
    </location>
</feature>
<keyword evidence="1" id="KW-0175">Coiled coil</keyword>
<protein>
    <submittedName>
        <fullName evidence="2">Uncharacterized protein</fullName>
    </submittedName>
</protein>